<dbReference type="InterPro" id="IPR036291">
    <property type="entry name" value="NAD(P)-bd_dom_sf"/>
</dbReference>
<dbReference type="AlphaFoldDB" id="K0K1E5"/>
<dbReference type="PRINTS" id="PR00081">
    <property type="entry name" value="GDHRDH"/>
</dbReference>
<dbReference type="Gene3D" id="3.40.50.720">
    <property type="entry name" value="NAD(P)-binding Rossmann-like Domain"/>
    <property type="match status" value="1"/>
</dbReference>
<dbReference type="BioCyc" id="SESP1179773:BN6_RS19870-MONOMER"/>
<reference evidence="3 4" key="1">
    <citation type="journal article" date="2012" name="BMC Genomics">
        <title>Complete genome sequence of Saccharothrix espanaensis DSM 44229T and comparison to the other completely sequenced Pseudonocardiaceae.</title>
        <authorList>
            <person name="Strobel T."/>
            <person name="Al-Dilaimi A."/>
            <person name="Blom J."/>
            <person name="Gessner A."/>
            <person name="Kalinowski J."/>
            <person name="Luzhetska M."/>
            <person name="Puhler A."/>
            <person name="Szczepanowski R."/>
            <person name="Bechthold A."/>
            <person name="Ruckert C."/>
        </authorList>
    </citation>
    <scope>NUCLEOTIDE SEQUENCE [LARGE SCALE GENOMIC DNA]</scope>
    <source>
        <strain evidence="4">ATCC 51144 / DSM 44229 / JCM 9112 / NBRC 15066 / NRRL 15764</strain>
    </source>
</reference>
<dbReference type="EMBL" id="HE804045">
    <property type="protein sequence ID" value="CCH31392.1"/>
    <property type="molecule type" value="Genomic_DNA"/>
</dbReference>
<dbReference type="SUPFAM" id="SSF51735">
    <property type="entry name" value="NAD(P)-binding Rossmann-fold domains"/>
    <property type="match status" value="1"/>
</dbReference>
<dbReference type="KEGG" id="sesp:BN6_41050"/>
<dbReference type="RefSeq" id="WP_015101504.1">
    <property type="nucleotide sequence ID" value="NC_019673.1"/>
</dbReference>
<dbReference type="Proteomes" id="UP000006281">
    <property type="component" value="Chromosome"/>
</dbReference>
<gene>
    <name evidence="3" type="ordered locus">BN6_41050</name>
</gene>
<dbReference type="HOGENOM" id="CLU_010194_1_2_11"/>
<dbReference type="Pfam" id="PF00106">
    <property type="entry name" value="adh_short"/>
    <property type="match status" value="1"/>
</dbReference>
<dbReference type="OrthoDB" id="9793325at2"/>
<organism evidence="3 4">
    <name type="scientific">Saccharothrix espanaensis (strain ATCC 51144 / DSM 44229 / JCM 9112 / NBRC 15066 / NRRL 15764)</name>
    <dbReference type="NCBI Taxonomy" id="1179773"/>
    <lineage>
        <taxon>Bacteria</taxon>
        <taxon>Bacillati</taxon>
        <taxon>Actinomycetota</taxon>
        <taxon>Actinomycetes</taxon>
        <taxon>Pseudonocardiales</taxon>
        <taxon>Pseudonocardiaceae</taxon>
        <taxon>Saccharothrix</taxon>
    </lineage>
</organism>
<keyword evidence="4" id="KW-1185">Reference proteome</keyword>
<dbReference type="STRING" id="1179773.BN6_41050"/>
<dbReference type="InterPro" id="IPR050259">
    <property type="entry name" value="SDR"/>
</dbReference>
<dbReference type="FunFam" id="3.40.50.720:FF:000084">
    <property type="entry name" value="Short-chain dehydrogenase reductase"/>
    <property type="match status" value="1"/>
</dbReference>
<evidence type="ECO:0000313" key="3">
    <source>
        <dbReference type="EMBL" id="CCH31392.1"/>
    </source>
</evidence>
<evidence type="ECO:0000256" key="2">
    <source>
        <dbReference type="ARBA" id="ARBA00023002"/>
    </source>
</evidence>
<name>K0K1E5_SACES</name>
<evidence type="ECO:0000313" key="4">
    <source>
        <dbReference type="Proteomes" id="UP000006281"/>
    </source>
</evidence>
<dbReference type="eggNOG" id="COG1028">
    <property type="taxonomic scope" value="Bacteria"/>
</dbReference>
<dbReference type="InterPro" id="IPR002347">
    <property type="entry name" value="SDR_fam"/>
</dbReference>
<evidence type="ECO:0000256" key="1">
    <source>
        <dbReference type="ARBA" id="ARBA00006484"/>
    </source>
</evidence>
<comment type="similarity">
    <text evidence="1">Belongs to the short-chain dehydrogenases/reductases (SDR) family.</text>
</comment>
<dbReference type="PANTHER" id="PTHR42879">
    <property type="entry name" value="3-OXOACYL-(ACYL-CARRIER-PROTEIN) REDUCTASE"/>
    <property type="match status" value="1"/>
</dbReference>
<protein>
    <submittedName>
        <fullName evidence="3">Short-chain dehydrogenase/reductase</fullName>
    </submittedName>
</protein>
<sequence length="265" mass="27810">MDSGLIGRRALVTGSSSGIGAAIAEVLAAEGADVVVHGRDRARAEEVARSVRGHGRRVDVALGDLATDEGAREVVRAVAAGGVVDVLVNNAGGSDLVSWDAATPELWARSYQVNVVSAVRMIQAFVPGMRERGWGRVVQVGGGLAVQPMPVQPQYCAALAARHNLAVSLARDLQGTGVTSNVVSPGAILVDYMREWLREMAPERGWGTEIAEIEQRAAREWAPNDIGRYGTPAEVAGAVAYLVSPVADYVTGAVLRVDGGYVRSC</sequence>
<proteinExistence type="inferred from homology"/>
<keyword evidence="2" id="KW-0560">Oxidoreductase</keyword>
<dbReference type="GO" id="GO:0016491">
    <property type="term" value="F:oxidoreductase activity"/>
    <property type="evidence" value="ECO:0007669"/>
    <property type="project" value="UniProtKB-KW"/>
</dbReference>
<dbReference type="PATRIC" id="fig|1179773.3.peg.4109"/>
<accession>K0K1E5</accession>